<dbReference type="AlphaFoldDB" id="A0A3P1SK33"/>
<dbReference type="NCBIfam" id="TIGR00661">
    <property type="entry name" value="MJ1255"/>
    <property type="match status" value="1"/>
</dbReference>
<name>A0A3P1SK33_9GAMM</name>
<dbReference type="OrthoDB" id="9793805at2"/>
<comment type="caution">
    <text evidence="1">The sequence shown here is derived from an EMBL/GenBank/DDBJ whole genome shotgun (WGS) entry which is preliminary data.</text>
</comment>
<dbReference type="InterPro" id="IPR005262">
    <property type="entry name" value="MJ1255-like"/>
</dbReference>
<sequence length="344" mass="39366">MKLLYGVQATGNGHITRARVMATALAAEGVEVDFLFSGRDPEKLFNMEIFGNYRVHRGLTFHTENGKINRWRSVTGNNLIELMRDIRALELNEYDLIISDFEPISAWAAKLQQKSCIGIAHQYALHYPLPGSGMGLLTKMIMRFLAPVQQKIGLHWHHFNQSILPPLTEPNIYPVSKRSGMILVYLPFESKNQIRDWLMPFQEFEFHVYSDVDRPQYDGHILWMPLSRQKFQEAQACCEGVIANCGFGLASEVLQLGKKLLTKPLAGQPEQLSNAAVLNELGLAEVFTEFKEEQFYRWITQPDPEKVVYPDVAVELARWISGGRRLSPEELAQHLWRELKSEPN</sequence>
<gene>
    <name evidence="1" type="ORF">EHS89_16870</name>
</gene>
<dbReference type="Proteomes" id="UP000267535">
    <property type="component" value="Unassembled WGS sequence"/>
</dbReference>
<reference evidence="1 2" key="1">
    <citation type="submission" date="2018-11" db="EMBL/GenBank/DDBJ databases">
        <title>The draft genome sequence of Amphritea balenae JAMM 1525T.</title>
        <authorList>
            <person name="Fang Z."/>
            <person name="Zhang Y."/>
            <person name="Han X."/>
        </authorList>
    </citation>
    <scope>NUCLEOTIDE SEQUENCE [LARGE SCALE GENOMIC DNA]</scope>
    <source>
        <strain evidence="1 2">JAMM 1525</strain>
    </source>
</reference>
<evidence type="ECO:0000313" key="1">
    <source>
        <dbReference type="EMBL" id="RRC97508.1"/>
    </source>
</evidence>
<dbReference type="RefSeq" id="WP_124927347.1">
    <property type="nucleotide sequence ID" value="NZ_BMOH01000004.1"/>
</dbReference>
<proteinExistence type="predicted"/>
<evidence type="ECO:0000313" key="2">
    <source>
        <dbReference type="Proteomes" id="UP000267535"/>
    </source>
</evidence>
<organism evidence="1 2">
    <name type="scientific">Amphritea balenae</name>
    <dbReference type="NCBI Taxonomy" id="452629"/>
    <lineage>
        <taxon>Bacteria</taxon>
        <taxon>Pseudomonadati</taxon>
        <taxon>Pseudomonadota</taxon>
        <taxon>Gammaproteobacteria</taxon>
        <taxon>Oceanospirillales</taxon>
        <taxon>Oceanospirillaceae</taxon>
        <taxon>Amphritea</taxon>
    </lineage>
</organism>
<dbReference type="Gene3D" id="3.40.50.2000">
    <property type="entry name" value="Glycogen Phosphorylase B"/>
    <property type="match status" value="1"/>
</dbReference>
<accession>A0A3P1SK33</accession>
<dbReference type="Pfam" id="PF13528">
    <property type="entry name" value="Glyco_trans_1_3"/>
    <property type="match status" value="1"/>
</dbReference>
<keyword evidence="2" id="KW-1185">Reference proteome</keyword>
<evidence type="ECO:0008006" key="3">
    <source>
        <dbReference type="Google" id="ProtNLM"/>
    </source>
</evidence>
<dbReference type="SUPFAM" id="SSF53756">
    <property type="entry name" value="UDP-Glycosyltransferase/glycogen phosphorylase"/>
    <property type="match status" value="1"/>
</dbReference>
<dbReference type="EMBL" id="RQXV01000011">
    <property type="protein sequence ID" value="RRC97508.1"/>
    <property type="molecule type" value="Genomic_DNA"/>
</dbReference>
<protein>
    <recommendedName>
        <fullName evidence="3">Glycosyltransferase</fullName>
    </recommendedName>
</protein>